<dbReference type="EMBL" id="MVDE01000017">
    <property type="protein sequence ID" value="PKQ66093.1"/>
    <property type="molecule type" value="Genomic_DNA"/>
</dbReference>
<keyword evidence="1" id="KW-0812">Transmembrane</keyword>
<organism evidence="2 3">
    <name type="scientific">Labilibaculum manganireducens</name>
    <dbReference type="NCBI Taxonomy" id="1940525"/>
    <lineage>
        <taxon>Bacteria</taxon>
        <taxon>Pseudomonadati</taxon>
        <taxon>Bacteroidota</taxon>
        <taxon>Bacteroidia</taxon>
        <taxon>Marinilabiliales</taxon>
        <taxon>Marinifilaceae</taxon>
        <taxon>Labilibaculum</taxon>
    </lineage>
</organism>
<sequence>MEENVTTIEAPKKRPTFLTVLCILSLIGSGGFGLLYSVYQYATFESTYPAQMEKLTTAMDQLEQAGMDSGFFYKSTENGIVVLEKMSQNLGLITGVNCLFALLSLLGVFMMFKLKKNGFFLYTIVNYFWVLVPLVLIDFDASMTNSLIGGAVVTLFVILYALQLKHMD</sequence>
<accession>A0A2N3I764</accession>
<keyword evidence="3" id="KW-1185">Reference proteome</keyword>
<feature type="transmembrane region" description="Helical" evidence="1">
    <location>
        <begin position="17"/>
        <end position="39"/>
    </location>
</feature>
<evidence type="ECO:0000313" key="2">
    <source>
        <dbReference type="EMBL" id="PKQ66093.1"/>
    </source>
</evidence>
<feature type="transmembrane region" description="Helical" evidence="1">
    <location>
        <begin position="90"/>
        <end position="112"/>
    </location>
</feature>
<name>A0A2N3I764_9BACT</name>
<dbReference type="RefSeq" id="WP_101310099.1">
    <property type="nucleotide sequence ID" value="NZ_MVDE01000017.1"/>
</dbReference>
<reference evidence="2 3" key="1">
    <citation type="journal article" date="2017" name="Front. Microbiol.">
        <title>Labilibaculum manganireducens gen. nov., sp. nov. and Labilibaculum filiforme sp. nov., Novel Bacteroidetes Isolated from Subsurface Sediments of the Baltic Sea.</title>
        <authorList>
            <person name="Vandieken V."/>
            <person name="Marshall I.P."/>
            <person name="Niemann H."/>
            <person name="Engelen B."/>
            <person name="Cypionka H."/>
        </authorList>
    </citation>
    <scope>NUCLEOTIDE SEQUENCE [LARGE SCALE GENOMIC DNA]</scope>
    <source>
        <strain evidence="2 3">59.10-2M</strain>
    </source>
</reference>
<gene>
    <name evidence="2" type="ORF">BZG01_12080</name>
</gene>
<feature type="transmembrane region" description="Helical" evidence="1">
    <location>
        <begin position="143"/>
        <end position="162"/>
    </location>
</feature>
<dbReference type="AlphaFoldDB" id="A0A2N3I764"/>
<keyword evidence="1" id="KW-1133">Transmembrane helix</keyword>
<protein>
    <submittedName>
        <fullName evidence="2">Uncharacterized protein</fullName>
    </submittedName>
</protein>
<feature type="transmembrane region" description="Helical" evidence="1">
    <location>
        <begin position="119"/>
        <end position="137"/>
    </location>
</feature>
<evidence type="ECO:0000256" key="1">
    <source>
        <dbReference type="SAM" id="Phobius"/>
    </source>
</evidence>
<keyword evidence="1" id="KW-0472">Membrane</keyword>
<comment type="caution">
    <text evidence="2">The sequence shown here is derived from an EMBL/GenBank/DDBJ whole genome shotgun (WGS) entry which is preliminary data.</text>
</comment>
<proteinExistence type="predicted"/>
<evidence type="ECO:0000313" key="3">
    <source>
        <dbReference type="Proteomes" id="UP000233618"/>
    </source>
</evidence>
<dbReference type="Proteomes" id="UP000233618">
    <property type="component" value="Unassembled WGS sequence"/>
</dbReference>